<reference evidence="1" key="1">
    <citation type="journal article" date="2023" name="G3 (Bethesda)">
        <title>Whole genome assembly and annotation of the endangered Caribbean coral Acropora cervicornis.</title>
        <authorList>
            <person name="Selwyn J.D."/>
            <person name="Vollmer S.V."/>
        </authorList>
    </citation>
    <scope>NUCLEOTIDE SEQUENCE</scope>
    <source>
        <strain evidence="1">K2</strain>
    </source>
</reference>
<dbReference type="PANTHER" id="PTHR47331:SF1">
    <property type="entry name" value="GAG-LIKE PROTEIN"/>
    <property type="match status" value="1"/>
</dbReference>
<accession>A0AAD9UTN4</accession>
<dbReference type="Proteomes" id="UP001249851">
    <property type="component" value="Unassembled WGS sequence"/>
</dbReference>
<evidence type="ECO:0000313" key="2">
    <source>
        <dbReference type="Proteomes" id="UP001249851"/>
    </source>
</evidence>
<reference evidence="1" key="2">
    <citation type="journal article" date="2023" name="Science">
        <title>Genomic signatures of disease resistance in endangered staghorn corals.</title>
        <authorList>
            <person name="Vollmer S.V."/>
            <person name="Selwyn J.D."/>
            <person name="Despard B.A."/>
            <person name="Roesel C.L."/>
        </authorList>
    </citation>
    <scope>NUCLEOTIDE SEQUENCE</scope>
    <source>
        <strain evidence="1">K2</strain>
    </source>
</reference>
<evidence type="ECO:0000313" key="1">
    <source>
        <dbReference type="EMBL" id="KAK2549287.1"/>
    </source>
</evidence>
<name>A0AAD9UTN4_ACRCE</name>
<dbReference type="PANTHER" id="PTHR47331">
    <property type="entry name" value="PHD-TYPE DOMAIN-CONTAINING PROTEIN"/>
    <property type="match status" value="1"/>
</dbReference>
<organism evidence="1 2">
    <name type="scientific">Acropora cervicornis</name>
    <name type="common">Staghorn coral</name>
    <dbReference type="NCBI Taxonomy" id="6130"/>
    <lineage>
        <taxon>Eukaryota</taxon>
        <taxon>Metazoa</taxon>
        <taxon>Cnidaria</taxon>
        <taxon>Anthozoa</taxon>
        <taxon>Hexacorallia</taxon>
        <taxon>Scleractinia</taxon>
        <taxon>Astrocoeniina</taxon>
        <taxon>Acroporidae</taxon>
        <taxon>Acropora</taxon>
    </lineage>
</organism>
<dbReference type="AlphaFoldDB" id="A0AAD9UTN4"/>
<proteinExistence type="predicted"/>
<gene>
    <name evidence="1" type="ORF">P5673_030275</name>
</gene>
<comment type="caution">
    <text evidence="1">The sequence shown here is derived from an EMBL/GenBank/DDBJ whole genome shotgun (WGS) entry which is preliminary data.</text>
</comment>
<sequence>MCKENLGWDDVTVSDDLQYLFRQSKSPPLKAVTMPRLELTTTTVTVKQQREEHPLQIHKVTFWTDSTIVLQYIKNSHSRFQKFVATIHDLSSPS</sequence>
<keyword evidence="2" id="KW-1185">Reference proteome</keyword>
<dbReference type="EMBL" id="JARQWQ010000128">
    <property type="protein sequence ID" value="KAK2549287.1"/>
    <property type="molecule type" value="Genomic_DNA"/>
</dbReference>
<protein>
    <submittedName>
        <fullName evidence="1">Uncharacterized protein</fullName>
    </submittedName>
</protein>